<gene>
    <name evidence="2" type="ORF">GCM10009433_14130</name>
</gene>
<keyword evidence="1" id="KW-1133">Transmembrane helix</keyword>
<feature type="transmembrane region" description="Helical" evidence="1">
    <location>
        <begin position="171"/>
        <end position="192"/>
    </location>
</feature>
<dbReference type="PIRSF" id="PIRSF016660">
    <property type="entry name" value="YedI"/>
    <property type="match status" value="1"/>
</dbReference>
<keyword evidence="3" id="KW-1185">Reference proteome</keyword>
<keyword evidence="1" id="KW-0812">Transmembrane</keyword>
<protein>
    <submittedName>
        <fullName evidence="2">DUF808 domain-containing protein</fullName>
    </submittedName>
</protein>
<comment type="caution">
    <text evidence="2">The sequence shown here is derived from an EMBL/GenBank/DDBJ whole genome shotgun (WGS) entry which is preliminary data.</text>
</comment>
<evidence type="ECO:0000313" key="2">
    <source>
        <dbReference type="EMBL" id="GAA0757658.1"/>
    </source>
</evidence>
<reference evidence="3" key="1">
    <citation type="journal article" date="2019" name="Int. J. Syst. Evol. Microbiol.">
        <title>The Global Catalogue of Microorganisms (GCM) 10K type strain sequencing project: providing services to taxonomists for standard genome sequencing and annotation.</title>
        <authorList>
            <consortium name="The Broad Institute Genomics Platform"/>
            <consortium name="The Broad Institute Genome Sequencing Center for Infectious Disease"/>
            <person name="Wu L."/>
            <person name="Ma J."/>
        </authorList>
    </citation>
    <scope>NUCLEOTIDE SEQUENCE [LARGE SCALE GENOMIC DNA]</scope>
    <source>
        <strain evidence="3">JCM 16231</strain>
    </source>
</reference>
<evidence type="ECO:0000313" key="3">
    <source>
        <dbReference type="Proteomes" id="UP001500185"/>
    </source>
</evidence>
<feature type="transmembrane region" description="Helical" evidence="1">
    <location>
        <begin position="70"/>
        <end position="99"/>
    </location>
</feature>
<feature type="transmembrane region" description="Helical" evidence="1">
    <location>
        <begin position="213"/>
        <end position="245"/>
    </location>
</feature>
<evidence type="ECO:0000256" key="1">
    <source>
        <dbReference type="SAM" id="Phobius"/>
    </source>
</evidence>
<proteinExistence type="predicted"/>
<accession>A0ABP3VHP0</accession>
<dbReference type="Proteomes" id="UP001500185">
    <property type="component" value="Unassembled WGS sequence"/>
</dbReference>
<dbReference type="PANTHER" id="PTHR30503">
    <property type="entry name" value="INNER MEMBRANE PROTEIN YEDI"/>
    <property type="match status" value="1"/>
</dbReference>
<dbReference type="InterPro" id="IPR008526">
    <property type="entry name" value="YedI"/>
</dbReference>
<dbReference type="EMBL" id="BAAAGG010000005">
    <property type="protein sequence ID" value="GAA0757658.1"/>
    <property type="molecule type" value="Genomic_DNA"/>
</dbReference>
<sequence length="296" mass="31384">MASGFFAILDDIAALMDDVAVMSKVAAKKTAGILGDDLAVNAEKASGFVSSREIPVLWSITKGSMLNKVIILPVAFLLSAFLPIAITIALLLGGLYLAYEGAEKIYHFVVPHPTSKKESLKQAKTQAEVMALEKERIKSAIVTDFILSVEIIIIALGTVSKEGLSTQIPVVTIIALLATVGVYGIVALIVRMDDAGYKLIKNSSNQNSFKAKLGGVLVAALPKVIKSLTVIGTIALLLVSGGIFAHNVEFLHGRFPAIPSILTEFLLGLGVGIVVLVVVNLVLKLKKRLFPNPSTN</sequence>
<name>A0ABP3VHP0_9FLAO</name>
<dbReference type="Pfam" id="PF05661">
    <property type="entry name" value="DUF808"/>
    <property type="match status" value="1"/>
</dbReference>
<feature type="transmembrane region" description="Helical" evidence="1">
    <location>
        <begin position="265"/>
        <end position="283"/>
    </location>
</feature>
<feature type="transmembrane region" description="Helical" evidence="1">
    <location>
        <begin position="140"/>
        <end position="159"/>
    </location>
</feature>
<organism evidence="2 3">
    <name type="scientific">Psychroflexus lacisalsi</name>
    <dbReference type="NCBI Taxonomy" id="503928"/>
    <lineage>
        <taxon>Bacteria</taxon>
        <taxon>Pseudomonadati</taxon>
        <taxon>Bacteroidota</taxon>
        <taxon>Flavobacteriia</taxon>
        <taxon>Flavobacteriales</taxon>
        <taxon>Flavobacteriaceae</taxon>
        <taxon>Psychroflexus</taxon>
    </lineage>
</organism>
<dbReference type="PANTHER" id="PTHR30503:SF3">
    <property type="entry name" value="INNER MEMBRANE PROTEIN YEDI"/>
    <property type="match status" value="1"/>
</dbReference>
<keyword evidence="1" id="KW-0472">Membrane</keyword>
<dbReference type="RefSeq" id="WP_224453948.1">
    <property type="nucleotide sequence ID" value="NZ_BAAAGG010000005.1"/>
</dbReference>